<dbReference type="OrthoDB" id="1121549at2"/>
<dbReference type="STRING" id="393921.HQ45_02210"/>
<evidence type="ECO:0000256" key="1">
    <source>
        <dbReference type="SAM" id="Phobius"/>
    </source>
</evidence>
<sequence>MAVTKIRKLSSWTLLAFMAISVVVLLAFFLGGSVMEGAHKIYNFTDGLLYWTYAIFFITAIAAIIFALTGLIKSFQTNAKKALLSVGSVVLLAVVMIISYAIGGTNPLELNSDSAVYNTPEMLKLTDMWLFTIYIMGALVLLSIVWGAVRKAFNR</sequence>
<proteinExistence type="predicted"/>
<dbReference type="EMBL" id="LS483447">
    <property type="protein sequence ID" value="SQH73276.1"/>
    <property type="molecule type" value="Genomic_DNA"/>
</dbReference>
<keyword evidence="1" id="KW-0812">Transmembrane</keyword>
<keyword evidence="1" id="KW-1133">Transmembrane helix</keyword>
<evidence type="ECO:0000313" key="5">
    <source>
        <dbReference type="Proteomes" id="UP000249300"/>
    </source>
</evidence>
<evidence type="ECO:0000313" key="3">
    <source>
        <dbReference type="EMBL" id="SQH73276.1"/>
    </source>
</evidence>
<feature type="transmembrane region" description="Helical" evidence="1">
    <location>
        <begin position="128"/>
        <end position="149"/>
    </location>
</feature>
<dbReference type="eggNOG" id="ENOG503490R">
    <property type="taxonomic scope" value="Bacteria"/>
</dbReference>
<keyword evidence="1" id="KW-0472">Membrane</keyword>
<dbReference type="KEGG" id="pcre:NCTC12858_01121"/>
<dbReference type="Proteomes" id="UP000249300">
    <property type="component" value="Chromosome 1"/>
</dbReference>
<feature type="transmembrane region" description="Helical" evidence="1">
    <location>
        <begin position="12"/>
        <end position="30"/>
    </location>
</feature>
<evidence type="ECO:0000313" key="4">
    <source>
        <dbReference type="Proteomes" id="UP000030136"/>
    </source>
</evidence>
<reference evidence="2 4" key="1">
    <citation type="submission" date="2014-08" db="EMBL/GenBank/DDBJ databases">
        <title>Porphyromonas crevioricanis strain:COT-253_OH1447 Genome sequencing.</title>
        <authorList>
            <person name="Wallis C."/>
            <person name="Deusch O."/>
            <person name="O'Flynn C."/>
            <person name="Davis I."/>
            <person name="Jospin G."/>
            <person name="Darling A.E."/>
            <person name="Coil D.A."/>
            <person name="Alexiev A."/>
            <person name="Horsfall A."/>
            <person name="Kirkwood N."/>
            <person name="Harris S."/>
            <person name="Eisen J.A."/>
        </authorList>
    </citation>
    <scope>NUCLEOTIDE SEQUENCE [LARGE SCALE GENOMIC DNA]</scope>
    <source>
        <strain evidence="4">COT-253 OH1447</strain>
        <strain evidence="2">COT-253_OH1447</strain>
    </source>
</reference>
<organism evidence="2 4">
    <name type="scientific">Porphyromonas crevioricanis</name>
    <dbReference type="NCBI Taxonomy" id="393921"/>
    <lineage>
        <taxon>Bacteria</taxon>
        <taxon>Pseudomonadati</taxon>
        <taxon>Bacteroidota</taxon>
        <taxon>Bacteroidia</taxon>
        <taxon>Bacteroidales</taxon>
        <taxon>Porphyromonadaceae</taxon>
        <taxon>Porphyromonas</taxon>
    </lineage>
</organism>
<dbReference type="EMBL" id="JQJC01000012">
    <property type="protein sequence ID" value="KGN95047.1"/>
    <property type="molecule type" value="Genomic_DNA"/>
</dbReference>
<feature type="transmembrane region" description="Helical" evidence="1">
    <location>
        <begin position="83"/>
        <end position="102"/>
    </location>
</feature>
<name>A0A0A2FXX5_9PORP</name>
<dbReference type="RefSeq" id="WP_023938817.1">
    <property type="nucleotide sequence ID" value="NZ_FUXH01000001.1"/>
</dbReference>
<dbReference type="Proteomes" id="UP000030136">
    <property type="component" value="Unassembled WGS sequence"/>
</dbReference>
<reference evidence="3 5" key="2">
    <citation type="submission" date="2018-06" db="EMBL/GenBank/DDBJ databases">
        <authorList>
            <consortium name="Pathogen Informatics"/>
            <person name="Doyle S."/>
        </authorList>
    </citation>
    <scope>NUCLEOTIDE SEQUENCE [LARGE SCALE GENOMIC DNA]</scope>
    <source>
        <strain evidence="3 5">NCTC12858</strain>
    </source>
</reference>
<accession>A0A0A2FXX5</accession>
<feature type="transmembrane region" description="Helical" evidence="1">
    <location>
        <begin position="50"/>
        <end position="71"/>
    </location>
</feature>
<protein>
    <submittedName>
        <fullName evidence="2">Uncharacterized protein</fullName>
    </submittedName>
</protein>
<gene>
    <name evidence="2" type="ORF">HQ38_04465</name>
    <name evidence="3" type="ORF">NCTC12858_01121</name>
</gene>
<keyword evidence="5" id="KW-1185">Reference proteome</keyword>
<evidence type="ECO:0000313" key="2">
    <source>
        <dbReference type="EMBL" id="KGN95047.1"/>
    </source>
</evidence>
<dbReference type="AlphaFoldDB" id="A0A0A2FXX5"/>